<evidence type="ECO:0000313" key="1">
    <source>
        <dbReference type="EMBL" id="KAH7916847.1"/>
    </source>
</evidence>
<feature type="non-terminal residue" evidence="1">
    <location>
        <position position="300"/>
    </location>
</feature>
<proteinExistence type="predicted"/>
<name>A0ACB8AWN7_9AGAM</name>
<gene>
    <name evidence="1" type="ORF">BV22DRAFT_1027329</name>
</gene>
<keyword evidence="2" id="KW-1185">Reference proteome</keyword>
<organism evidence="1 2">
    <name type="scientific">Leucogyrophana mollusca</name>
    <dbReference type="NCBI Taxonomy" id="85980"/>
    <lineage>
        <taxon>Eukaryota</taxon>
        <taxon>Fungi</taxon>
        <taxon>Dikarya</taxon>
        <taxon>Basidiomycota</taxon>
        <taxon>Agaricomycotina</taxon>
        <taxon>Agaricomycetes</taxon>
        <taxon>Agaricomycetidae</taxon>
        <taxon>Boletales</taxon>
        <taxon>Boletales incertae sedis</taxon>
        <taxon>Leucogyrophana</taxon>
    </lineage>
</organism>
<dbReference type="Proteomes" id="UP000790709">
    <property type="component" value="Unassembled WGS sequence"/>
</dbReference>
<reference evidence="1" key="1">
    <citation type="journal article" date="2021" name="New Phytol.">
        <title>Evolutionary innovations through gain and loss of genes in the ectomycorrhizal Boletales.</title>
        <authorList>
            <person name="Wu G."/>
            <person name="Miyauchi S."/>
            <person name="Morin E."/>
            <person name="Kuo A."/>
            <person name="Drula E."/>
            <person name="Varga T."/>
            <person name="Kohler A."/>
            <person name="Feng B."/>
            <person name="Cao Y."/>
            <person name="Lipzen A."/>
            <person name="Daum C."/>
            <person name="Hundley H."/>
            <person name="Pangilinan J."/>
            <person name="Johnson J."/>
            <person name="Barry K."/>
            <person name="LaButti K."/>
            <person name="Ng V."/>
            <person name="Ahrendt S."/>
            <person name="Min B."/>
            <person name="Choi I.G."/>
            <person name="Park H."/>
            <person name="Plett J.M."/>
            <person name="Magnuson J."/>
            <person name="Spatafora J.W."/>
            <person name="Nagy L.G."/>
            <person name="Henrissat B."/>
            <person name="Grigoriev I.V."/>
            <person name="Yang Z.L."/>
            <person name="Xu J."/>
            <person name="Martin F.M."/>
        </authorList>
    </citation>
    <scope>NUCLEOTIDE SEQUENCE</scope>
    <source>
        <strain evidence="1">KUC20120723A-06</strain>
    </source>
</reference>
<dbReference type="EMBL" id="MU267550">
    <property type="protein sequence ID" value="KAH7916847.1"/>
    <property type="molecule type" value="Genomic_DNA"/>
</dbReference>
<protein>
    <submittedName>
        <fullName evidence="1">Uncharacterized protein</fullName>
    </submittedName>
</protein>
<accession>A0ACB8AWN7</accession>
<evidence type="ECO:0000313" key="2">
    <source>
        <dbReference type="Proteomes" id="UP000790709"/>
    </source>
</evidence>
<comment type="caution">
    <text evidence="1">The sequence shown here is derived from an EMBL/GenBank/DDBJ whole genome shotgun (WGS) entry which is preliminary data.</text>
</comment>
<sequence length="300" mass="34586">MGIDSEDWVEIQDGWKDVSVNIRVPDGKRHESEDENPSFEVKGLHYRPLLEVIKSALCDTSAREFHWTPFKQFLQRSPGAAKERVIDELYSSDAFLLEHEKLQASPRENGCTLERAVVGLMFWSDSTHLTSFGTASLWPIYLFFGNQSKYIRSRPNSNSCHHVAYMPSLPDTIQDFFEKLLGQAATKEVITHCRRELIHAVWALLLDDAFMDAYVHGFVMKCVDGVVRRLFPRIFTYSADYPEKVLLASIKHLGSCPCPQCCIPKDRIHEMGSKLDIRRRDTLKRHDDDSRRRKVALSRK</sequence>